<dbReference type="RefSeq" id="WP_085793760.1">
    <property type="nucleotide sequence ID" value="NZ_FWFK01000011.1"/>
</dbReference>
<sequence length="98" mass="10897">MARKLYDLAVKTDTYRDNQGNEKARWQNIGAVMSGDDGKQFLLLDRWFNPAGLPNPDNRSNVIVSCFEPKGQQQGQNNGQQSGSHPASNDIDTDSIPF</sequence>
<feature type="region of interest" description="Disordered" evidence="1">
    <location>
        <begin position="68"/>
        <end position="98"/>
    </location>
</feature>
<evidence type="ECO:0000313" key="3">
    <source>
        <dbReference type="Proteomes" id="UP000193570"/>
    </source>
</evidence>
<reference evidence="2 3" key="1">
    <citation type="submission" date="2017-03" db="EMBL/GenBank/DDBJ databases">
        <authorList>
            <person name="Afonso C.L."/>
            <person name="Miller P.J."/>
            <person name="Scott M.A."/>
            <person name="Spackman E."/>
            <person name="Goraichik I."/>
            <person name="Dimitrov K.M."/>
            <person name="Suarez D.L."/>
            <person name="Swayne D.E."/>
        </authorList>
    </citation>
    <scope>NUCLEOTIDE SEQUENCE [LARGE SCALE GENOMIC DNA]</scope>
    <source>
        <strain evidence="2 3">CECT 8625</strain>
    </source>
</reference>
<evidence type="ECO:0000256" key="1">
    <source>
        <dbReference type="SAM" id="MobiDB-lite"/>
    </source>
</evidence>
<dbReference type="Proteomes" id="UP000193570">
    <property type="component" value="Unassembled WGS sequence"/>
</dbReference>
<accession>A0A1X7AAZ5</accession>
<gene>
    <name evidence="2" type="ORF">ROJ8625_04114</name>
</gene>
<protein>
    <submittedName>
        <fullName evidence="2">Uncharacterized protein</fullName>
    </submittedName>
</protein>
<keyword evidence="3" id="KW-1185">Reference proteome</keyword>
<name>A0A1X7AAZ5_9RHOB</name>
<proteinExistence type="predicted"/>
<organism evidence="2 3">
    <name type="scientific">Roseivivax jejudonensis</name>
    <dbReference type="NCBI Taxonomy" id="1529041"/>
    <lineage>
        <taxon>Bacteria</taxon>
        <taxon>Pseudomonadati</taxon>
        <taxon>Pseudomonadota</taxon>
        <taxon>Alphaproteobacteria</taxon>
        <taxon>Rhodobacterales</taxon>
        <taxon>Roseobacteraceae</taxon>
        <taxon>Roseivivax</taxon>
    </lineage>
</organism>
<dbReference type="AlphaFoldDB" id="A0A1X7AAZ5"/>
<evidence type="ECO:0000313" key="2">
    <source>
        <dbReference type="EMBL" id="SLN74860.1"/>
    </source>
</evidence>
<dbReference type="OrthoDB" id="8481945at2"/>
<feature type="compositionally biased region" description="Low complexity" evidence="1">
    <location>
        <begin position="71"/>
        <end position="84"/>
    </location>
</feature>
<dbReference type="EMBL" id="FWFK01000011">
    <property type="protein sequence ID" value="SLN74860.1"/>
    <property type="molecule type" value="Genomic_DNA"/>
</dbReference>